<dbReference type="InterPro" id="IPR038731">
    <property type="entry name" value="RgtA/B/C-like"/>
</dbReference>
<organism evidence="10 11">
    <name type="scientific">Candidatus Woesebacteria bacterium RIFCSPHIGHO2_01_FULL_44_21</name>
    <dbReference type="NCBI Taxonomy" id="1802503"/>
    <lineage>
        <taxon>Bacteria</taxon>
        <taxon>Candidatus Woeseibacteriota</taxon>
    </lineage>
</organism>
<dbReference type="GO" id="GO:0009103">
    <property type="term" value="P:lipopolysaccharide biosynthetic process"/>
    <property type="evidence" value="ECO:0007669"/>
    <property type="project" value="UniProtKB-ARBA"/>
</dbReference>
<evidence type="ECO:0000256" key="6">
    <source>
        <dbReference type="ARBA" id="ARBA00022989"/>
    </source>
</evidence>
<feature type="transmembrane region" description="Helical" evidence="8">
    <location>
        <begin position="217"/>
        <end position="238"/>
    </location>
</feature>
<keyword evidence="7 8" id="KW-0472">Membrane</keyword>
<feature type="transmembrane region" description="Helical" evidence="8">
    <location>
        <begin position="176"/>
        <end position="205"/>
    </location>
</feature>
<dbReference type="EMBL" id="MGGP01000028">
    <property type="protein sequence ID" value="OGM31335.1"/>
    <property type="molecule type" value="Genomic_DNA"/>
</dbReference>
<feature type="transmembrane region" description="Helical" evidence="8">
    <location>
        <begin position="88"/>
        <end position="109"/>
    </location>
</feature>
<comment type="caution">
    <text evidence="10">The sequence shown here is derived from an EMBL/GenBank/DDBJ whole genome shotgun (WGS) entry which is preliminary data.</text>
</comment>
<evidence type="ECO:0000256" key="3">
    <source>
        <dbReference type="ARBA" id="ARBA00022676"/>
    </source>
</evidence>
<keyword evidence="4" id="KW-0808">Transferase</keyword>
<protein>
    <recommendedName>
        <fullName evidence="9">Glycosyltransferase RgtA/B/C/D-like domain-containing protein</fullName>
    </recommendedName>
</protein>
<keyword evidence="6 8" id="KW-1133">Transmembrane helix</keyword>
<dbReference type="AlphaFoldDB" id="A0A1F7YXZ0"/>
<feature type="transmembrane region" description="Helical" evidence="8">
    <location>
        <begin position="396"/>
        <end position="418"/>
    </location>
</feature>
<evidence type="ECO:0000256" key="7">
    <source>
        <dbReference type="ARBA" id="ARBA00023136"/>
    </source>
</evidence>
<evidence type="ECO:0000256" key="8">
    <source>
        <dbReference type="SAM" id="Phobius"/>
    </source>
</evidence>
<evidence type="ECO:0000256" key="1">
    <source>
        <dbReference type="ARBA" id="ARBA00004651"/>
    </source>
</evidence>
<evidence type="ECO:0000313" key="11">
    <source>
        <dbReference type="Proteomes" id="UP000178870"/>
    </source>
</evidence>
<keyword evidence="2" id="KW-1003">Cell membrane</keyword>
<name>A0A1F7YXZ0_9BACT</name>
<dbReference type="Proteomes" id="UP000178870">
    <property type="component" value="Unassembled WGS sequence"/>
</dbReference>
<dbReference type="InterPro" id="IPR050297">
    <property type="entry name" value="LipidA_mod_glycosyltrf_83"/>
</dbReference>
<feature type="domain" description="Glycosyltransferase RgtA/B/C/D-like" evidence="9">
    <location>
        <begin position="73"/>
        <end position="232"/>
    </location>
</feature>
<feature type="transmembrane region" description="Helical" evidence="8">
    <location>
        <begin position="341"/>
        <end position="359"/>
    </location>
</feature>
<evidence type="ECO:0000256" key="4">
    <source>
        <dbReference type="ARBA" id="ARBA00022679"/>
    </source>
</evidence>
<sequence length="552" mass="63502">MKFLNKNTLLILILALAAVLRFYKLDTYPALNADEAAISYNVYSLIQTGQDEHGNPWPIHFQSFNDYKPGGYFYIVLPFVWAFGLNEWSVRLPGAIFGVLTVLFVYLLVKELQKWQQFKILNYKFEIIASFLLAISPWHIHFSRGGWEVNAATFFIVVGVYFFLRAIRNNKYFALSAIFFVLSLYTYHAARIVTPLLGVVLLIIYRKDLFSSANRKLFLGSVILGAVLLVPLLTSFVGEASARASGVSIFSDRGYIDRIEEKRARHEDPFSVLNRILYNKPKELAIEFSKNYFEHFKGEFLFISGDDIERNKVPELGQLYLWQFPILIIALYAISKKSKGWGLVLAWLVISPIPAALTFQSPHALRAQSMIIPLTILSAYGLTVILKFLNENIRKRGILTTCYILLTTVLGWSFAHYLHQYYVHMAKTYPYSSQYGVKELVEYMNENVNNTEPIVVTTRYDQPYILFLFYTKFDPKQFQGHHILTARDKYGFSTVPAFNNYIFKSINYKDEDRDKFPGAILVGTDEEIPDAANVIKNIYGSNNYLYFQVVAN</sequence>
<accession>A0A1F7YXZ0</accession>
<comment type="subcellular location">
    <subcellularLocation>
        <location evidence="1">Cell membrane</location>
        <topology evidence="1">Multi-pass membrane protein</topology>
    </subcellularLocation>
</comment>
<evidence type="ECO:0000259" key="9">
    <source>
        <dbReference type="Pfam" id="PF13231"/>
    </source>
</evidence>
<evidence type="ECO:0000313" key="10">
    <source>
        <dbReference type="EMBL" id="OGM31335.1"/>
    </source>
</evidence>
<keyword evidence="5 8" id="KW-0812">Transmembrane</keyword>
<dbReference type="GO" id="GO:0005886">
    <property type="term" value="C:plasma membrane"/>
    <property type="evidence" value="ECO:0007669"/>
    <property type="project" value="UniProtKB-SubCell"/>
</dbReference>
<feature type="transmembrane region" description="Helical" evidence="8">
    <location>
        <begin position="319"/>
        <end position="335"/>
    </location>
</feature>
<dbReference type="PANTHER" id="PTHR33908:SF11">
    <property type="entry name" value="MEMBRANE PROTEIN"/>
    <property type="match status" value="1"/>
</dbReference>
<feature type="transmembrane region" description="Helical" evidence="8">
    <location>
        <begin position="146"/>
        <end position="164"/>
    </location>
</feature>
<feature type="transmembrane region" description="Helical" evidence="8">
    <location>
        <begin position="371"/>
        <end position="390"/>
    </location>
</feature>
<gene>
    <name evidence="10" type="ORF">A2803_04035</name>
</gene>
<dbReference type="Pfam" id="PF13231">
    <property type="entry name" value="PMT_2"/>
    <property type="match status" value="1"/>
</dbReference>
<keyword evidence="3" id="KW-0328">Glycosyltransferase</keyword>
<reference evidence="10 11" key="1">
    <citation type="journal article" date="2016" name="Nat. Commun.">
        <title>Thousands of microbial genomes shed light on interconnected biogeochemical processes in an aquifer system.</title>
        <authorList>
            <person name="Anantharaman K."/>
            <person name="Brown C.T."/>
            <person name="Hug L.A."/>
            <person name="Sharon I."/>
            <person name="Castelle C.J."/>
            <person name="Probst A.J."/>
            <person name="Thomas B.C."/>
            <person name="Singh A."/>
            <person name="Wilkins M.J."/>
            <person name="Karaoz U."/>
            <person name="Brodie E.L."/>
            <person name="Williams K.H."/>
            <person name="Hubbard S.S."/>
            <person name="Banfield J.F."/>
        </authorList>
    </citation>
    <scope>NUCLEOTIDE SEQUENCE [LARGE SCALE GENOMIC DNA]</scope>
</reference>
<proteinExistence type="predicted"/>
<dbReference type="GO" id="GO:0016763">
    <property type="term" value="F:pentosyltransferase activity"/>
    <property type="evidence" value="ECO:0007669"/>
    <property type="project" value="TreeGrafter"/>
</dbReference>
<evidence type="ECO:0000256" key="5">
    <source>
        <dbReference type="ARBA" id="ARBA00022692"/>
    </source>
</evidence>
<evidence type="ECO:0000256" key="2">
    <source>
        <dbReference type="ARBA" id="ARBA00022475"/>
    </source>
</evidence>
<dbReference type="PANTHER" id="PTHR33908">
    <property type="entry name" value="MANNOSYLTRANSFERASE YKCB-RELATED"/>
    <property type="match status" value="1"/>
</dbReference>